<dbReference type="STRING" id="360412.LARV_00219"/>
<dbReference type="FunFam" id="3.40.1480.10:FF:000002">
    <property type="entry name" value="Glycerate kinase"/>
    <property type="match status" value="1"/>
</dbReference>
<dbReference type="GO" id="GO:0005737">
    <property type="term" value="C:cytoplasm"/>
    <property type="evidence" value="ECO:0007669"/>
    <property type="project" value="TreeGrafter"/>
</dbReference>
<feature type="domain" description="MOFRL-associated" evidence="2">
    <location>
        <begin position="20"/>
        <end position="253"/>
    </location>
</feature>
<keyword evidence="4" id="KW-1185">Reference proteome</keyword>
<evidence type="ECO:0000313" key="4">
    <source>
        <dbReference type="Proteomes" id="UP000055060"/>
    </source>
</evidence>
<dbReference type="InterPro" id="IPR038614">
    <property type="entry name" value="GK_N_sf"/>
</dbReference>
<evidence type="ECO:0000259" key="2">
    <source>
        <dbReference type="Pfam" id="PF13660"/>
    </source>
</evidence>
<evidence type="ECO:0000313" key="3">
    <source>
        <dbReference type="EMBL" id="GAP12484.1"/>
    </source>
</evidence>
<name>A0A0S7BCS4_9CHLR</name>
<dbReference type="PANTHER" id="PTHR12227:SF0">
    <property type="entry name" value="GLYCERATE KINASE"/>
    <property type="match status" value="1"/>
</dbReference>
<gene>
    <name evidence="3" type="ORF">LARV_00219</name>
</gene>
<dbReference type="RefSeq" id="WP_075071906.1">
    <property type="nucleotide sequence ID" value="NZ_DF967972.1"/>
</dbReference>
<dbReference type="Pfam" id="PF05161">
    <property type="entry name" value="MOFRL"/>
    <property type="match status" value="1"/>
</dbReference>
<proteinExistence type="predicted"/>
<dbReference type="Gene3D" id="3.40.50.10180">
    <property type="entry name" value="Glycerate kinase, MOFRL-like N-terminal domain"/>
    <property type="match status" value="1"/>
</dbReference>
<dbReference type="OrthoDB" id="9766552at2"/>
<dbReference type="Pfam" id="PF13660">
    <property type="entry name" value="DUF4147"/>
    <property type="match status" value="1"/>
</dbReference>
<evidence type="ECO:0000259" key="1">
    <source>
        <dbReference type="Pfam" id="PF05161"/>
    </source>
</evidence>
<protein>
    <submittedName>
        <fullName evidence="3">Glycerate 2-kinase</fullName>
    </submittedName>
</protein>
<reference evidence="3" key="1">
    <citation type="submission" date="2015-07" db="EMBL/GenBank/DDBJ databases">
        <title>Draft Genome Sequences of Anaerolinea thermolimosa IMO-1, Bellilinea caldifistulae GOMI-1, Leptolinea tardivitalis YMTK-2, Levilinea saccharolytica KIBI-1,Longilinea arvoryzae KOME-1, Previously Described as Members of the Anaerolineaceae (Chloroflexi).</title>
        <authorList>
            <person name="Sekiguchi Y."/>
            <person name="Ohashi A."/>
            <person name="Matsuura N."/>
            <person name="Tourlousse M.D."/>
        </authorList>
    </citation>
    <scope>NUCLEOTIDE SEQUENCE [LARGE SCALE GENOMIC DNA]</scope>
    <source>
        <strain evidence="3">KOME-1</strain>
    </source>
</reference>
<dbReference type="EMBL" id="DF967972">
    <property type="protein sequence ID" value="GAP12484.1"/>
    <property type="molecule type" value="Genomic_DNA"/>
</dbReference>
<accession>A0A0S7BCS4</accession>
<sequence length="450" mass="46525">MNPDRFDTHTLRTLPWGNDVRLVLAAALDAVDPQQAVLRALQNDPQISASLSGYRRVLAVGAGKAAYPMALALEQALGDRLERGLVVTKDGHIPTPNALRRIRAVEAGHPLPDERGAQAARQIADLLNGAGLHDLAFCLISGGGSALLTAPAPEIPLADLQQLTTLLLRSGAPIQRINGLRKHLEILKGGGLARLAAPARVITLILSDVVGDPLDAIASGPTVPDSTTYAGAWHTLEEFGLLASAPPSILARLRHGLEGRIPETLKPGDPVFARVSCLLVGSNALAADAAAREARSLGWNTAVLTTQKEGEARTVGAELAELARQVLREGLPVPAPACLILGGETTVTVRGSGRGGRNQEAALGAVAGLAGLPGVLVVSLATDGGDGPTDAAGAVASGETQARAAALGLDPEEALLDNDAYPLFDALGDLLKPGPTRTNVNDLMFVFVRK</sequence>
<dbReference type="InterPro" id="IPR037035">
    <property type="entry name" value="GK-like_C_sf"/>
</dbReference>
<dbReference type="SUPFAM" id="SSF82544">
    <property type="entry name" value="GckA/TtuD-like"/>
    <property type="match status" value="1"/>
</dbReference>
<dbReference type="PANTHER" id="PTHR12227">
    <property type="entry name" value="GLYCERATE KINASE"/>
    <property type="match status" value="1"/>
</dbReference>
<dbReference type="Gene3D" id="3.40.1480.10">
    <property type="entry name" value="MOFRL domain"/>
    <property type="match status" value="1"/>
</dbReference>
<dbReference type="InterPro" id="IPR039760">
    <property type="entry name" value="MOFRL_protein"/>
</dbReference>
<dbReference type="Proteomes" id="UP000055060">
    <property type="component" value="Unassembled WGS sequence"/>
</dbReference>
<dbReference type="AlphaFoldDB" id="A0A0S7BCS4"/>
<keyword evidence="3" id="KW-0808">Transferase</keyword>
<dbReference type="GO" id="GO:0008887">
    <property type="term" value="F:glycerate kinase activity"/>
    <property type="evidence" value="ECO:0007669"/>
    <property type="project" value="InterPro"/>
</dbReference>
<organism evidence="3">
    <name type="scientific">Longilinea arvoryzae</name>
    <dbReference type="NCBI Taxonomy" id="360412"/>
    <lineage>
        <taxon>Bacteria</taxon>
        <taxon>Bacillati</taxon>
        <taxon>Chloroflexota</taxon>
        <taxon>Anaerolineae</taxon>
        <taxon>Anaerolineales</taxon>
        <taxon>Anaerolineaceae</taxon>
        <taxon>Longilinea</taxon>
    </lineage>
</organism>
<feature type="domain" description="MOFRL" evidence="1">
    <location>
        <begin position="337"/>
        <end position="442"/>
    </location>
</feature>
<dbReference type="InterPro" id="IPR025286">
    <property type="entry name" value="MOFRL_assoc_dom"/>
</dbReference>
<dbReference type="InterPro" id="IPR007835">
    <property type="entry name" value="MOFRL"/>
</dbReference>
<keyword evidence="3" id="KW-0418">Kinase</keyword>